<organism evidence="9 10">
    <name type="scientific">Puccinia coronata f. sp. avenae</name>
    <dbReference type="NCBI Taxonomy" id="200324"/>
    <lineage>
        <taxon>Eukaryota</taxon>
        <taxon>Fungi</taxon>
        <taxon>Dikarya</taxon>
        <taxon>Basidiomycota</taxon>
        <taxon>Pucciniomycotina</taxon>
        <taxon>Pucciniomycetes</taxon>
        <taxon>Pucciniales</taxon>
        <taxon>Pucciniaceae</taxon>
        <taxon>Puccinia</taxon>
    </lineage>
</organism>
<dbReference type="Gene3D" id="2.70.150.10">
    <property type="entry name" value="Calcium-transporting ATPase, cytoplasmic transduction domain A"/>
    <property type="match status" value="1"/>
</dbReference>
<dbReference type="Pfam" id="PF06025">
    <property type="entry name" value="DUF913"/>
    <property type="match status" value="1"/>
</dbReference>
<dbReference type="GO" id="GO:0000055">
    <property type="term" value="P:ribosomal large subunit export from nucleus"/>
    <property type="evidence" value="ECO:0007669"/>
    <property type="project" value="TreeGrafter"/>
</dbReference>
<dbReference type="SUPFAM" id="SSF81653">
    <property type="entry name" value="Calcium ATPase, transduction domain A"/>
    <property type="match status" value="1"/>
</dbReference>
<dbReference type="InterPro" id="IPR011704">
    <property type="entry name" value="ATPase_dyneun-rel_AAA"/>
</dbReference>
<dbReference type="InterPro" id="IPR027417">
    <property type="entry name" value="P-loop_NTPase"/>
</dbReference>
<evidence type="ECO:0000259" key="4">
    <source>
        <dbReference type="Pfam" id="PF00122"/>
    </source>
</evidence>
<dbReference type="Pfam" id="PF07728">
    <property type="entry name" value="AAA_5"/>
    <property type="match status" value="1"/>
</dbReference>
<dbReference type="GO" id="GO:0030687">
    <property type="term" value="C:preribosome, large subunit precursor"/>
    <property type="evidence" value="ECO:0007669"/>
    <property type="project" value="TreeGrafter"/>
</dbReference>
<dbReference type="InterPro" id="IPR008250">
    <property type="entry name" value="ATPase_P-typ_transduc_dom_A_sf"/>
</dbReference>
<dbReference type="InterPro" id="IPR059000">
    <property type="entry name" value="ATPase_P-type_domA"/>
</dbReference>
<sequence length="1290" mass="142204">MALKSPIDIRQSAVVRLLALAIYTHRTDETTAVSNLFIYEPGLISQLSELINLEIGGDGLGGDIQAAAFYALEGISRYRGKIAEVAGAVGVSVSHGTLMHVVRKMAKQLERERAACKDEFINSLFCFLSCLQLSVYAGSLLVGAAIVPVLVDICKNSHPNQIGTVIRAVTNLDGLLYGFTSAFTLFNQVDGLEVFVNRIKKEVGKAIAEHHIDIASSSKPSKLHIGMLSHSSAGLLKALFRSIQRLLTSAGTMESVCNLTETQLPLSIKLILQNKAVFGYQIRSLAIKLMSTLIHSEPTSLPSLKKTVLEATLTFLSEIDRIRKAVDITASQVVNVQLKACVEESPQAAIKGASSSLLVAPSQTLANRRKKDEKHHYLNNLVLQLIDVACRLRESMLQNVAQYQDFITLGALKLLLVQEGEVPNQHFREQRPVQEELLLPVPSGISTDFLDVIPPKIWDKVICSEFADQYKHRRRKDLAQATTTAAGSNRAPAGPEIDPIEPATFLAGLDPSFREAVLLKQDNGPIFPNLLAEVDTLRAPARLPVVQLGPSTQTAVNYLSAIRTPAANWSPRPEKGAFQALSLVSIFSVRPEKNISPGKTSESVAASLASEASMDNVKALQSIASSISQSHNPFFSAIIKLFSSRRVTDEALKKQALHTASLLAQVLSAEETNNLSPFASLGSPWEFNLRDLGRWLQITSLTGQYDLQPLSPVEYLDTKYTEVLIRCLEVKWLPILTGSEQSGQSSLVKFLAAQRGVQLRVICLHSGTDTSNLIGGFEQSNTERKLIKIIEDICQLIESSLESSYVCRDTRAYKFDMSLRDLNYVIILVSTHKVDFLTSCVLQILWQLGRDQFSGQFETLEHPLLELETGKSGCRFEWVDGPLVTAMKKGEWLLFKNSNLCSASVLDRLNPLFEGAGRRQLAEKGMTNRGIDTVTPHNDFRIVFAVNPRYGKLSHAMRNRGVEIAFLPDPQFSVWSLPMPLYTTSINSAENIHDPVMRWTAQALIHSPTAYPLLSRTLDHYLPSSSPNHTLKLLLDRLLQSDIQSVMSRWAQINRATHFFIGKAPAGSKSIPMSPVCIQASYCSMPTITLVIPPVALEIQRLKDDDERIFGKTKPSHRSRTLIDLQAQDDGSKNPKPIHSRGSWKVRHWIALSDGEDCSPDWQDFVATMALLLINSGILVITERSAGNAVKALMDSLASEAQACRNGQWSEIDLADLVPGDIVAFKIGDVAPGDCCLYDAVNVSIDQWMVHRKLNSMHLRSLHSLTQPKSRLNKRTFLESKTTDSGKGKG</sequence>
<comment type="caution">
    <text evidence="9">The sequence shown here is derived from an EMBL/GenBank/DDBJ whole genome shotgun (WGS) entry which is preliminary data.</text>
</comment>
<protein>
    <recommendedName>
        <fullName evidence="11">Midasin</fullName>
    </recommendedName>
</protein>
<dbReference type="InterPro" id="IPR010309">
    <property type="entry name" value="E3_Ub_ligase_DUF908"/>
</dbReference>
<feature type="region of interest" description="Disordered" evidence="3">
    <location>
        <begin position="478"/>
        <end position="497"/>
    </location>
</feature>
<keyword evidence="1" id="KW-0547">Nucleotide-binding</keyword>
<feature type="domain" description="DUF913" evidence="6">
    <location>
        <begin position="167"/>
        <end position="312"/>
    </location>
</feature>
<evidence type="ECO:0000256" key="3">
    <source>
        <dbReference type="SAM" id="MobiDB-lite"/>
    </source>
</evidence>
<dbReference type="PANTHER" id="PTHR48103:SF2">
    <property type="entry name" value="MIDASIN"/>
    <property type="match status" value="1"/>
</dbReference>
<dbReference type="GO" id="GO:0005524">
    <property type="term" value="F:ATP binding"/>
    <property type="evidence" value="ECO:0007669"/>
    <property type="project" value="UniProtKB-KW"/>
</dbReference>
<dbReference type="InterPro" id="IPR040848">
    <property type="entry name" value="AAA_lid_7"/>
</dbReference>
<dbReference type="GO" id="GO:0016887">
    <property type="term" value="F:ATP hydrolysis activity"/>
    <property type="evidence" value="ECO:0007669"/>
    <property type="project" value="InterPro"/>
</dbReference>
<dbReference type="Pfam" id="PF00122">
    <property type="entry name" value="E1-E2_ATPase"/>
    <property type="match status" value="1"/>
</dbReference>
<dbReference type="Pfam" id="PF17867">
    <property type="entry name" value="AAA_lid_7"/>
    <property type="match status" value="1"/>
</dbReference>
<keyword evidence="2" id="KW-0067">ATP-binding</keyword>
<feature type="domain" description="DUF908" evidence="5">
    <location>
        <begin position="10"/>
        <end position="106"/>
    </location>
</feature>
<evidence type="ECO:0000313" key="9">
    <source>
        <dbReference type="EMBL" id="PLW24930.1"/>
    </source>
</evidence>
<dbReference type="STRING" id="200324.A0A2N5THE1"/>
<dbReference type="SUPFAM" id="SSF52540">
    <property type="entry name" value="P-loop containing nucleoside triphosphate hydrolases"/>
    <property type="match status" value="1"/>
</dbReference>
<feature type="domain" description="ATPase dynein-related AAA" evidence="7">
    <location>
        <begin position="875"/>
        <end position="957"/>
    </location>
</feature>
<keyword evidence="10" id="KW-1185">Reference proteome</keyword>
<feature type="domain" description="Midasin AAA lid" evidence="8">
    <location>
        <begin position="672"/>
        <end position="702"/>
    </location>
</feature>
<evidence type="ECO:0000256" key="1">
    <source>
        <dbReference type="ARBA" id="ARBA00022741"/>
    </source>
</evidence>
<dbReference type="Pfam" id="PF06012">
    <property type="entry name" value="DUF908"/>
    <property type="match status" value="1"/>
</dbReference>
<evidence type="ECO:0000259" key="8">
    <source>
        <dbReference type="Pfam" id="PF17867"/>
    </source>
</evidence>
<dbReference type="GO" id="GO:0005634">
    <property type="term" value="C:nucleus"/>
    <property type="evidence" value="ECO:0007669"/>
    <property type="project" value="TreeGrafter"/>
</dbReference>
<feature type="domain" description="P-type ATPase A" evidence="4">
    <location>
        <begin position="1198"/>
        <end position="1249"/>
    </location>
</feature>
<dbReference type="InterPro" id="IPR010314">
    <property type="entry name" value="E3_Ub_ligase_DUF913"/>
</dbReference>
<evidence type="ECO:0008006" key="11">
    <source>
        <dbReference type="Google" id="ProtNLM"/>
    </source>
</evidence>
<dbReference type="Gene3D" id="1.20.1110.10">
    <property type="entry name" value="Calcium-transporting ATPase, transmembrane domain"/>
    <property type="match status" value="1"/>
</dbReference>
<evidence type="ECO:0000259" key="7">
    <source>
        <dbReference type="Pfam" id="PF07728"/>
    </source>
</evidence>
<dbReference type="Gene3D" id="3.40.50.300">
    <property type="entry name" value="P-loop containing nucleotide triphosphate hydrolases"/>
    <property type="match status" value="1"/>
</dbReference>
<dbReference type="EMBL" id="PGCJ01000664">
    <property type="protein sequence ID" value="PLW24930.1"/>
    <property type="molecule type" value="Genomic_DNA"/>
</dbReference>
<gene>
    <name evidence="9" type="ORF">PCANC_21633</name>
</gene>
<dbReference type="OrthoDB" id="2501245at2759"/>
<evidence type="ECO:0000313" key="10">
    <source>
        <dbReference type="Proteomes" id="UP000235388"/>
    </source>
</evidence>
<evidence type="ECO:0000259" key="5">
    <source>
        <dbReference type="Pfam" id="PF06012"/>
    </source>
</evidence>
<evidence type="ECO:0000256" key="2">
    <source>
        <dbReference type="ARBA" id="ARBA00022840"/>
    </source>
</evidence>
<dbReference type="PANTHER" id="PTHR48103">
    <property type="entry name" value="MIDASIN-RELATED"/>
    <property type="match status" value="1"/>
</dbReference>
<proteinExistence type="predicted"/>
<dbReference type="GO" id="GO:0000027">
    <property type="term" value="P:ribosomal large subunit assembly"/>
    <property type="evidence" value="ECO:0007669"/>
    <property type="project" value="TreeGrafter"/>
</dbReference>
<name>A0A2N5THE1_9BASI</name>
<reference evidence="9 10" key="1">
    <citation type="submission" date="2017-11" db="EMBL/GenBank/DDBJ databases">
        <title>De novo assembly and phasing of dikaryotic genomes from two isolates of Puccinia coronata f. sp. avenae, the causal agent of oat crown rust.</title>
        <authorList>
            <person name="Miller M.E."/>
            <person name="Zhang Y."/>
            <person name="Omidvar V."/>
            <person name="Sperschneider J."/>
            <person name="Schwessinger B."/>
            <person name="Raley C."/>
            <person name="Palmer J.M."/>
            <person name="Garnica D."/>
            <person name="Upadhyaya N."/>
            <person name="Rathjen J."/>
            <person name="Taylor J.M."/>
            <person name="Park R.F."/>
            <person name="Dodds P.N."/>
            <person name="Hirsch C.D."/>
            <person name="Kianian S.F."/>
            <person name="Figueroa M."/>
        </authorList>
    </citation>
    <scope>NUCLEOTIDE SEQUENCE [LARGE SCALE GENOMIC DNA]</scope>
    <source>
        <strain evidence="9">12NC29</strain>
    </source>
</reference>
<dbReference type="Proteomes" id="UP000235388">
    <property type="component" value="Unassembled WGS sequence"/>
</dbReference>
<accession>A0A2N5THE1</accession>
<evidence type="ECO:0000259" key="6">
    <source>
        <dbReference type="Pfam" id="PF06025"/>
    </source>
</evidence>